<evidence type="ECO:0000256" key="8">
    <source>
        <dbReference type="SAM" id="MobiDB-lite"/>
    </source>
</evidence>
<feature type="compositionally biased region" description="Basic and acidic residues" evidence="8">
    <location>
        <begin position="438"/>
        <end position="454"/>
    </location>
</feature>
<dbReference type="PANTHER" id="PTHR15970:SF2">
    <property type="entry name" value="ELL-ASSOCIATED FACTOR EAF"/>
    <property type="match status" value="1"/>
</dbReference>
<evidence type="ECO:0000256" key="2">
    <source>
        <dbReference type="ARBA" id="ARBA00007798"/>
    </source>
</evidence>
<evidence type="ECO:0000256" key="3">
    <source>
        <dbReference type="ARBA" id="ARBA00022553"/>
    </source>
</evidence>
<evidence type="ECO:0000256" key="5">
    <source>
        <dbReference type="ARBA" id="ARBA00023159"/>
    </source>
</evidence>
<name>A0A8J4BQT6_9CHLO</name>
<feature type="compositionally biased region" description="Basic and acidic residues" evidence="8">
    <location>
        <begin position="167"/>
        <end position="176"/>
    </location>
</feature>
<proteinExistence type="inferred from homology"/>
<comment type="caution">
    <text evidence="10">The sequence shown here is derived from an EMBL/GenBank/DDBJ whole genome shotgun (WGS) entry which is preliminary data.</text>
</comment>
<gene>
    <name evidence="10" type="ORF">Vafri_17673</name>
</gene>
<dbReference type="InterPro" id="IPR019194">
    <property type="entry name" value="Tscrpt_elong_fac_Eaf_N"/>
</dbReference>
<feature type="compositionally biased region" description="Low complexity" evidence="8">
    <location>
        <begin position="305"/>
        <end position="315"/>
    </location>
</feature>
<evidence type="ECO:0000256" key="4">
    <source>
        <dbReference type="ARBA" id="ARBA00023015"/>
    </source>
</evidence>
<feature type="compositionally biased region" description="Low complexity" evidence="8">
    <location>
        <begin position="220"/>
        <end position="234"/>
    </location>
</feature>
<dbReference type="Pfam" id="PF09816">
    <property type="entry name" value="EAF"/>
    <property type="match status" value="1"/>
</dbReference>
<dbReference type="AlphaFoldDB" id="A0A8J4BQT6"/>
<dbReference type="GO" id="GO:0032783">
    <property type="term" value="C:super elongation complex"/>
    <property type="evidence" value="ECO:0007669"/>
    <property type="project" value="InterPro"/>
</dbReference>
<feature type="region of interest" description="Disordered" evidence="8">
    <location>
        <begin position="425"/>
        <end position="493"/>
    </location>
</feature>
<dbReference type="GO" id="GO:0006368">
    <property type="term" value="P:transcription elongation by RNA polymerase II"/>
    <property type="evidence" value="ECO:0007669"/>
    <property type="project" value="InterPro"/>
</dbReference>
<keyword evidence="3" id="KW-0597">Phosphoprotein</keyword>
<keyword evidence="4" id="KW-0805">Transcription regulation</keyword>
<dbReference type="GO" id="GO:0003711">
    <property type="term" value="F:transcription elongation factor activity"/>
    <property type="evidence" value="ECO:0007669"/>
    <property type="project" value="TreeGrafter"/>
</dbReference>
<evidence type="ECO:0000256" key="6">
    <source>
        <dbReference type="ARBA" id="ARBA00023163"/>
    </source>
</evidence>
<comment type="similarity">
    <text evidence="2">Belongs to the EAF family.</text>
</comment>
<feature type="compositionally biased region" description="Acidic residues" evidence="8">
    <location>
        <begin position="470"/>
        <end position="493"/>
    </location>
</feature>
<keyword evidence="6" id="KW-0804">Transcription</keyword>
<reference evidence="10" key="1">
    <citation type="journal article" date="2021" name="Proc. Natl. Acad. Sci. U.S.A.">
        <title>Three genomes in the algal genus Volvox reveal the fate of a haploid sex-determining region after a transition to homothallism.</title>
        <authorList>
            <person name="Yamamoto K."/>
            <person name="Hamaji T."/>
            <person name="Kawai-Toyooka H."/>
            <person name="Matsuzaki R."/>
            <person name="Takahashi F."/>
            <person name="Nishimura Y."/>
            <person name="Kawachi M."/>
            <person name="Noguchi H."/>
            <person name="Minakuchi Y."/>
            <person name="Umen J.G."/>
            <person name="Toyoda A."/>
            <person name="Nozaki H."/>
        </authorList>
    </citation>
    <scope>NUCLEOTIDE SEQUENCE</scope>
    <source>
        <strain evidence="10">NIES-3780</strain>
    </source>
</reference>
<feature type="compositionally biased region" description="Low complexity" evidence="8">
    <location>
        <begin position="270"/>
        <end position="297"/>
    </location>
</feature>
<dbReference type="PANTHER" id="PTHR15970">
    <property type="entry name" value="ELL-ASSOCIATED FACTOR EAF"/>
    <property type="match status" value="1"/>
</dbReference>
<keyword evidence="5" id="KW-0010">Activator</keyword>
<keyword evidence="7" id="KW-0539">Nucleus</keyword>
<dbReference type="EMBL" id="BNCO01000059">
    <property type="protein sequence ID" value="GIL63636.1"/>
    <property type="molecule type" value="Genomic_DNA"/>
</dbReference>
<evidence type="ECO:0000259" key="9">
    <source>
        <dbReference type="Pfam" id="PF09816"/>
    </source>
</evidence>
<feature type="compositionally biased region" description="Acidic residues" evidence="8">
    <location>
        <begin position="426"/>
        <end position="437"/>
    </location>
</feature>
<accession>A0A8J4BQT6</accession>
<comment type="subcellular location">
    <subcellularLocation>
        <location evidence="1">Nucleus</location>
    </subcellularLocation>
</comment>
<feature type="domain" description="Transcription elongation factor Eaf N-terminal" evidence="9">
    <location>
        <begin position="14"/>
        <end position="130"/>
    </location>
</feature>
<evidence type="ECO:0000256" key="7">
    <source>
        <dbReference type="ARBA" id="ARBA00023242"/>
    </source>
</evidence>
<feature type="compositionally biased region" description="Low complexity" evidence="8">
    <location>
        <begin position="177"/>
        <end position="194"/>
    </location>
</feature>
<evidence type="ECO:0000313" key="11">
    <source>
        <dbReference type="Proteomes" id="UP000747399"/>
    </source>
</evidence>
<feature type="region of interest" description="Disordered" evidence="8">
    <location>
        <begin position="129"/>
        <end position="321"/>
    </location>
</feature>
<organism evidence="10 11">
    <name type="scientific">Volvox africanus</name>
    <dbReference type="NCBI Taxonomy" id="51714"/>
    <lineage>
        <taxon>Eukaryota</taxon>
        <taxon>Viridiplantae</taxon>
        <taxon>Chlorophyta</taxon>
        <taxon>core chlorophytes</taxon>
        <taxon>Chlorophyceae</taxon>
        <taxon>CS clade</taxon>
        <taxon>Chlamydomonadales</taxon>
        <taxon>Volvocaceae</taxon>
        <taxon>Volvox</taxon>
    </lineage>
</organism>
<dbReference type="Proteomes" id="UP000747399">
    <property type="component" value="Unassembled WGS sequence"/>
</dbReference>
<sequence>MATKVALPLPNVDYTLSLGGSFASEAGEDVGTSYAALRYDFRPASADLEQPGVLVLGKDNRVSVYLANSATCELDVLLSGKYEPYAGGGQPSNMSQGRDCLDCVAIFDPVTGIFRLETLLGQYNTKHVRDAPPYRAPLEDLTELSPGTSGSAGPGASMSPPVVQPSRRSDSHRGSDDGAQPSGQLQQQQQTHAGQAHDRYGGGSTAAAAARSSKPPRPPRAVTAGRAASGAASAQGKKRQRDAGAEKTGSSPGAPAKKTSRLARSSGPRAQEQGQGQSRRGGAKAAASQKQGATQAAPTSHGDLAAAPVEAVAEPSGGDEEDVDAALLDAFDTFDTFDADLEDGIAAPAVEVAEDAEGDDGFGSGTATASELAPAAFALPAPTTAPVSAAAVFHDVESDVGAAAASPLVAAVEHASAPTPSLEVAAQEEDGEEMVEEELQHHHQYDDHQQHQEAEEVVPSPPRARLVVEMVDDDDGYGYGGEEDEEDLGIEYF</sequence>
<feature type="compositionally biased region" description="Low complexity" evidence="8">
    <location>
        <begin position="145"/>
        <end position="161"/>
    </location>
</feature>
<dbReference type="InterPro" id="IPR027093">
    <property type="entry name" value="EAF_fam"/>
</dbReference>
<protein>
    <recommendedName>
        <fullName evidence="9">Transcription elongation factor Eaf N-terminal domain-containing protein</fullName>
    </recommendedName>
</protein>
<keyword evidence="11" id="KW-1185">Reference proteome</keyword>
<evidence type="ECO:0000256" key="1">
    <source>
        <dbReference type="ARBA" id="ARBA00004123"/>
    </source>
</evidence>
<evidence type="ECO:0000313" key="10">
    <source>
        <dbReference type="EMBL" id="GIL63636.1"/>
    </source>
</evidence>